<dbReference type="GO" id="GO:0003677">
    <property type="term" value="F:DNA binding"/>
    <property type="evidence" value="ECO:0007669"/>
    <property type="project" value="InterPro"/>
</dbReference>
<dbReference type="AlphaFoldDB" id="A0AAW0EXV7"/>
<reference evidence="1 2" key="1">
    <citation type="journal article" date="2021" name="MBio">
        <title>A New Model Trypanosomatid, Novymonas esmeraldas: Genomic Perception of Its 'Candidatus Pandoraea novymonadis' Endosymbiont.</title>
        <authorList>
            <person name="Zakharova A."/>
            <person name="Saura A."/>
            <person name="Butenko A."/>
            <person name="Podesvova L."/>
            <person name="Warmusova S."/>
            <person name="Kostygov A.Y."/>
            <person name="Nenarokova A."/>
            <person name="Lukes J."/>
            <person name="Opperdoes F.R."/>
            <person name="Yurchenko V."/>
        </authorList>
    </citation>
    <scope>NUCLEOTIDE SEQUENCE [LARGE SCALE GENOMIC DNA]</scope>
    <source>
        <strain evidence="1 2">E262AT.01</strain>
    </source>
</reference>
<protein>
    <recommendedName>
        <fullName evidence="3">Integrase</fullName>
    </recommendedName>
</protein>
<comment type="caution">
    <text evidence="1">The sequence shown here is derived from an EMBL/GenBank/DDBJ whole genome shotgun (WGS) entry which is preliminary data.</text>
</comment>
<organism evidence="1 2">
    <name type="scientific">Novymonas esmeraldas</name>
    <dbReference type="NCBI Taxonomy" id="1808958"/>
    <lineage>
        <taxon>Eukaryota</taxon>
        <taxon>Discoba</taxon>
        <taxon>Euglenozoa</taxon>
        <taxon>Kinetoplastea</taxon>
        <taxon>Metakinetoplastina</taxon>
        <taxon>Trypanosomatida</taxon>
        <taxon>Trypanosomatidae</taxon>
        <taxon>Novymonas</taxon>
    </lineage>
</organism>
<dbReference type="InterPro" id="IPR011010">
    <property type="entry name" value="DNA_brk_join_enz"/>
</dbReference>
<gene>
    <name evidence="1" type="ORF">NESM_000864200</name>
</gene>
<dbReference type="Proteomes" id="UP001430356">
    <property type="component" value="Unassembled WGS sequence"/>
</dbReference>
<keyword evidence="2" id="KW-1185">Reference proteome</keyword>
<dbReference type="SUPFAM" id="SSF56349">
    <property type="entry name" value="DNA breaking-rejoining enzymes"/>
    <property type="match status" value="1"/>
</dbReference>
<proteinExistence type="predicted"/>
<dbReference type="EMBL" id="JAECZO010000194">
    <property type="protein sequence ID" value="KAK7198968.1"/>
    <property type="molecule type" value="Genomic_DNA"/>
</dbReference>
<evidence type="ECO:0008006" key="3">
    <source>
        <dbReference type="Google" id="ProtNLM"/>
    </source>
</evidence>
<evidence type="ECO:0000313" key="2">
    <source>
        <dbReference type="Proteomes" id="UP001430356"/>
    </source>
</evidence>
<accession>A0AAW0EXV7</accession>
<name>A0AAW0EXV7_9TRYP</name>
<sequence length="283" mass="32159">MEGEVEQYLQAIWSTTTWSQMRSLWTRLTSFATINDMPVDDHTAVMFVHAMQVTVQTKHTYARHLINVFRKLGVQHQELTLMDTALRANGALMPLHQARPMTKTDMITICRQSDNTTRYLLLLAWKTASRWDEVQRLQPRSLLSVEDNEIVVYFGAETKTTRTRPFRPDLFVVIRGDGTAAMAAFLRTARLGKRMEEPLFNYPTPRIREVLLPYGYSAHSIKRGAILHVLQVLPEESPLLSIVPLLGKHAPHFPVLGDLTVRYSAEQVTVARHLGTGSLTALL</sequence>
<evidence type="ECO:0000313" key="1">
    <source>
        <dbReference type="EMBL" id="KAK7198968.1"/>
    </source>
</evidence>